<dbReference type="InterPro" id="IPR045851">
    <property type="entry name" value="AMP-bd_C_sf"/>
</dbReference>
<dbReference type="EMBL" id="VLKG01000003">
    <property type="protein sequence ID" value="TWH76219.1"/>
    <property type="molecule type" value="Genomic_DNA"/>
</dbReference>
<dbReference type="InterPro" id="IPR020845">
    <property type="entry name" value="AMP-binding_CS"/>
</dbReference>
<dbReference type="Pfam" id="PF23562">
    <property type="entry name" value="AMP-binding_C_3"/>
    <property type="match status" value="1"/>
</dbReference>
<dbReference type="InterPro" id="IPR042099">
    <property type="entry name" value="ANL_N_sf"/>
</dbReference>
<dbReference type="RefSeq" id="WP_246118683.1">
    <property type="nucleotide sequence ID" value="NZ_VLKG01000003.1"/>
</dbReference>
<keyword evidence="3" id="KW-1185">Reference proteome</keyword>
<gene>
    <name evidence="2" type="ORF">LX59_01140</name>
</gene>
<reference evidence="2 3" key="1">
    <citation type="submission" date="2019-07" db="EMBL/GenBank/DDBJ databases">
        <title>Genomic Encyclopedia of Type Strains, Phase I: the one thousand microbial genomes (KMG-I) project.</title>
        <authorList>
            <person name="Kyrpides N."/>
        </authorList>
    </citation>
    <scope>NUCLEOTIDE SEQUENCE [LARGE SCALE GENOMIC DNA]</scope>
    <source>
        <strain evidence="2 3">DSM 375</strain>
    </source>
</reference>
<dbReference type="PANTHER" id="PTHR43201:SF32">
    <property type="entry name" value="2-SUCCINYLBENZOATE--COA LIGASE, CHLOROPLASTIC_PEROXISOMAL"/>
    <property type="match status" value="1"/>
</dbReference>
<dbReference type="Gene3D" id="3.30.300.30">
    <property type="match status" value="1"/>
</dbReference>
<dbReference type="PANTHER" id="PTHR43201">
    <property type="entry name" value="ACYL-COA SYNTHETASE"/>
    <property type="match status" value="1"/>
</dbReference>
<evidence type="ECO:0000313" key="3">
    <source>
        <dbReference type="Proteomes" id="UP000319627"/>
    </source>
</evidence>
<evidence type="ECO:0000259" key="1">
    <source>
        <dbReference type="Pfam" id="PF00501"/>
    </source>
</evidence>
<dbReference type="PROSITE" id="PS00455">
    <property type="entry name" value="AMP_BINDING"/>
    <property type="match status" value="1"/>
</dbReference>
<organism evidence="2 3">
    <name type="scientific">Azomonas agilis</name>
    <dbReference type="NCBI Taxonomy" id="116849"/>
    <lineage>
        <taxon>Bacteria</taxon>
        <taxon>Pseudomonadati</taxon>
        <taxon>Pseudomonadota</taxon>
        <taxon>Gammaproteobacteria</taxon>
        <taxon>Pseudomonadales</taxon>
        <taxon>Pseudomonadaceae</taxon>
        <taxon>Azomonas</taxon>
    </lineage>
</organism>
<feature type="domain" description="AMP-dependent synthetase/ligase" evidence="1">
    <location>
        <begin position="9"/>
        <end position="329"/>
    </location>
</feature>
<dbReference type="Pfam" id="PF00501">
    <property type="entry name" value="AMP-binding"/>
    <property type="match status" value="1"/>
</dbReference>
<dbReference type="GO" id="GO:0031956">
    <property type="term" value="F:medium-chain fatty acid-CoA ligase activity"/>
    <property type="evidence" value="ECO:0007669"/>
    <property type="project" value="TreeGrafter"/>
</dbReference>
<dbReference type="Proteomes" id="UP000319627">
    <property type="component" value="Unassembled WGS sequence"/>
</dbReference>
<dbReference type="Gene3D" id="3.40.50.12780">
    <property type="entry name" value="N-terminal domain of ligase-like"/>
    <property type="match status" value="1"/>
</dbReference>
<dbReference type="SUPFAM" id="SSF56801">
    <property type="entry name" value="Acetyl-CoA synthetase-like"/>
    <property type="match status" value="1"/>
</dbReference>
<proteinExistence type="predicted"/>
<protein>
    <submittedName>
        <fullName evidence="2">Long-subunit acyl-CoA synthetase (AMP-forming)</fullName>
    </submittedName>
</protein>
<sequence length="487" mass="54084">MSRMVEEFWAHLNDWGDRLALKDKEHCFSYRQLKEEVERRSQHLQALGAQRIGLALDNGVEWILWDLAIVHARRVSVPIPGFFSAQQQRHVLENAGVDLLIYDRTSQASLPLGLFEPLQTLGMAQRVLAQYPEVPVGTQKITYTSGTTGQPKGVCLSIEQQLQVAKSLWQATECADIQRHLCVLPLATLLENLAGVYSPLWGGACIEVSGLSEVGLSGASGFEVQRFLTKLHQVQPNSLILLPQLLLALVTAAEQGFLPPHRLSFIAVGGGHISRQLLERAEQQQLPVFEGYGLSECASVVCLNTPQARRLGTVGRPLAHVQLKLSEDQEVLVKGSSMLGYLGEPSSHSEWMTTGDLGQLDAEGFLQLKGRRKNQFITAYGRNLNPEWIEAELTQQSCIAQAWVYGEALPRNWAVLVPRGATRTQAELQAAVDQVNAALPDYARIHHWLLEPQPFTADRGLTTANGRLRRMALFEHYRAQLPLQPLV</sequence>
<dbReference type="AlphaFoldDB" id="A0A562IYX9"/>
<comment type="caution">
    <text evidence="2">The sequence shown here is derived from an EMBL/GenBank/DDBJ whole genome shotgun (WGS) entry which is preliminary data.</text>
</comment>
<name>A0A562IYX9_9GAMM</name>
<evidence type="ECO:0000313" key="2">
    <source>
        <dbReference type="EMBL" id="TWH76219.1"/>
    </source>
</evidence>
<accession>A0A562IYX9</accession>
<dbReference type="InterPro" id="IPR000873">
    <property type="entry name" value="AMP-dep_synth/lig_dom"/>
</dbReference>
<dbReference type="GO" id="GO:0006631">
    <property type="term" value="P:fatty acid metabolic process"/>
    <property type="evidence" value="ECO:0007669"/>
    <property type="project" value="TreeGrafter"/>
</dbReference>